<evidence type="ECO:0000256" key="1">
    <source>
        <dbReference type="ARBA" id="ARBA00001947"/>
    </source>
</evidence>
<dbReference type="InterPro" id="IPR037165">
    <property type="entry name" value="AldOxase/xan_DH_Mopterin-bd_sf"/>
</dbReference>
<dbReference type="FunFam" id="2.30.250.10:FF:000001">
    <property type="entry name" value="Aspartyl aminopeptidase 1"/>
    <property type="match status" value="1"/>
</dbReference>
<organism evidence="10 11">
    <name type="scientific">Lithocarpus litseifolius</name>
    <dbReference type="NCBI Taxonomy" id="425828"/>
    <lineage>
        <taxon>Eukaryota</taxon>
        <taxon>Viridiplantae</taxon>
        <taxon>Streptophyta</taxon>
        <taxon>Embryophyta</taxon>
        <taxon>Tracheophyta</taxon>
        <taxon>Spermatophyta</taxon>
        <taxon>Magnoliopsida</taxon>
        <taxon>eudicotyledons</taxon>
        <taxon>Gunneridae</taxon>
        <taxon>Pentapetalae</taxon>
        <taxon>rosids</taxon>
        <taxon>fabids</taxon>
        <taxon>Fagales</taxon>
        <taxon>Fagaceae</taxon>
        <taxon>Lithocarpus</taxon>
    </lineage>
</organism>
<dbReference type="Pfam" id="PF02127">
    <property type="entry name" value="Peptidase_M18"/>
    <property type="match status" value="2"/>
</dbReference>
<name>A0AAW2BCU2_9ROSI</name>
<proteinExistence type="inferred from homology"/>
<dbReference type="SUPFAM" id="SSF53187">
    <property type="entry name" value="Zn-dependent exopeptidases"/>
    <property type="match status" value="1"/>
</dbReference>
<dbReference type="Gene3D" id="2.30.250.10">
    <property type="entry name" value="Aminopeptidase i, Domain 2"/>
    <property type="match status" value="1"/>
</dbReference>
<keyword evidence="6 9" id="KW-0378">Hydrolase</keyword>
<accession>A0AAW2BCU2</accession>
<comment type="similarity">
    <text evidence="2 9">Belongs to the peptidase M18 family.</text>
</comment>
<keyword evidence="7 9" id="KW-0862">Zinc</keyword>
<dbReference type="Gene3D" id="3.40.605.10">
    <property type="entry name" value="Aldehyde Dehydrogenase, Chain A, domain 1"/>
    <property type="match status" value="1"/>
</dbReference>
<dbReference type="InterPro" id="IPR023358">
    <property type="entry name" value="Peptidase_M18_dom2"/>
</dbReference>
<dbReference type="InterPro" id="IPR001948">
    <property type="entry name" value="Peptidase_M18"/>
</dbReference>
<evidence type="ECO:0000256" key="6">
    <source>
        <dbReference type="ARBA" id="ARBA00022801"/>
    </source>
</evidence>
<evidence type="ECO:0000256" key="7">
    <source>
        <dbReference type="ARBA" id="ARBA00022833"/>
    </source>
</evidence>
<sequence length="469" mass="52836">MVSLMCCLVQIIDKLAHAVVSKAGSLEFGVQPYGGGLWHTWFDRDLTIAGRVIIREEKDGSASYLHRLVRIEEPIMRIPTLASHLERGVNDGFKVNMQTHLLPVLATSIKAELNKEVAENDSVEIEVQTDEKKTKEKTTTKNSKLKASLTPIIGYQVGCQPADICDFELQACDTQPSIVAGAMKEFIFSVLLDNLCMSFCSLKALIDATSSESSLEDETAVSVVALFDHEELIVKAIQRSFLVSADMAHALHPYYMDKHEDDHQPKLHGGLVIKYNANQRYATNAVTSFIFREVATKHNLPIQILHLILKPKMVWHYLYRYRKTKEASWRKSQLKGLLTLLKEKEGDIFKALKQDLGKHHVEAFRDEVYGNDGWYFFESDSLKVLLDALFEKQKKWNHASKGVGEPPFFLASAVFFAIKDAITAAKAEVGCNDWFPLDNPATPERILMACLDEFTAPYISSDFHPKLSV</sequence>
<dbReference type="PANTHER" id="PTHR28570:SF16">
    <property type="entry name" value="ASPARTYL AMINOPEPTIDASE-RELATED"/>
    <property type="match status" value="1"/>
</dbReference>
<dbReference type="SUPFAM" id="SSF56003">
    <property type="entry name" value="Molybdenum cofactor-binding domain"/>
    <property type="match status" value="1"/>
</dbReference>
<evidence type="ECO:0000256" key="5">
    <source>
        <dbReference type="ARBA" id="ARBA00022723"/>
    </source>
</evidence>
<evidence type="ECO:0000313" key="10">
    <source>
        <dbReference type="EMBL" id="KAK9983881.1"/>
    </source>
</evidence>
<dbReference type="InterPro" id="IPR016162">
    <property type="entry name" value="Ald_DH_N"/>
</dbReference>
<keyword evidence="3 9" id="KW-0031">Aminopeptidase</keyword>
<keyword evidence="8 9" id="KW-0482">Metalloprotease</keyword>
<dbReference type="GO" id="GO:0005737">
    <property type="term" value="C:cytoplasm"/>
    <property type="evidence" value="ECO:0007669"/>
    <property type="project" value="UniProtKB-ARBA"/>
</dbReference>
<protein>
    <submittedName>
        <fullName evidence="10">Uncharacterized protein</fullName>
    </submittedName>
</protein>
<dbReference type="Gene3D" id="3.30.365.10">
    <property type="entry name" value="Aldehyde oxidase/xanthine dehydrogenase, molybdopterin binding domain"/>
    <property type="match status" value="1"/>
</dbReference>
<comment type="cofactor">
    <cofactor evidence="1">
        <name>Zn(2+)</name>
        <dbReference type="ChEBI" id="CHEBI:29105"/>
    </cofactor>
</comment>
<evidence type="ECO:0000256" key="4">
    <source>
        <dbReference type="ARBA" id="ARBA00022670"/>
    </source>
</evidence>
<dbReference type="EMBL" id="JAZDWU010000012">
    <property type="protein sequence ID" value="KAK9983881.1"/>
    <property type="molecule type" value="Genomic_DNA"/>
</dbReference>
<dbReference type="GO" id="GO:0004177">
    <property type="term" value="F:aminopeptidase activity"/>
    <property type="evidence" value="ECO:0007669"/>
    <property type="project" value="UniProtKB-KW"/>
</dbReference>
<dbReference type="GO" id="GO:0008270">
    <property type="term" value="F:zinc ion binding"/>
    <property type="evidence" value="ECO:0007669"/>
    <property type="project" value="InterPro"/>
</dbReference>
<dbReference type="PRINTS" id="PR00932">
    <property type="entry name" value="AMINO1PTASE"/>
</dbReference>
<evidence type="ECO:0000256" key="9">
    <source>
        <dbReference type="RuleBase" id="RU004386"/>
    </source>
</evidence>
<keyword evidence="4 9" id="KW-0645">Protease</keyword>
<evidence type="ECO:0000256" key="8">
    <source>
        <dbReference type="ARBA" id="ARBA00023049"/>
    </source>
</evidence>
<dbReference type="PANTHER" id="PTHR28570">
    <property type="entry name" value="ASPARTYL AMINOPEPTIDASE"/>
    <property type="match status" value="1"/>
</dbReference>
<evidence type="ECO:0000256" key="2">
    <source>
        <dbReference type="ARBA" id="ARBA00008290"/>
    </source>
</evidence>
<dbReference type="GO" id="GO:0008237">
    <property type="term" value="F:metallopeptidase activity"/>
    <property type="evidence" value="ECO:0007669"/>
    <property type="project" value="UniProtKB-KW"/>
</dbReference>
<keyword evidence="5 9" id="KW-0479">Metal-binding</keyword>
<gene>
    <name evidence="10" type="ORF">SO802_033406</name>
</gene>
<dbReference type="SUPFAM" id="SSF101821">
    <property type="entry name" value="Aminopeptidase/glucanase lid domain"/>
    <property type="match status" value="1"/>
</dbReference>
<dbReference type="Proteomes" id="UP001459277">
    <property type="component" value="Unassembled WGS sequence"/>
</dbReference>
<dbReference type="GO" id="GO:0016491">
    <property type="term" value="F:oxidoreductase activity"/>
    <property type="evidence" value="ECO:0007669"/>
    <property type="project" value="InterPro"/>
</dbReference>
<keyword evidence="11" id="KW-1185">Reference proteome</keyword>
<evidence type="ECO:0000313" key="11">
    <source>
        <dbReference type="Proteomes" id="UP001459277"/>
    </source>
</evidence>
<dbReference type="GO" id="GO:0006508">
    <property type="term" value="P:proteolysis"/>
    <property type="evidence" value="ECO:0007669"/>
    <property type="project" value="UniProtKB-KW"/>
</dbReference>
<dbReference type="Gene3D" id="3.40.630.10">
    <property type="entry name" value="Zn peptidases"/>
    <property type="match status" value="2"/>
</dbReference>
<comment type="caution">
    <text evidence="10">The sequence shown here is derived from an EMBL/GenBank/DDBJ whole genome shotgun (WGS) entry which is preliminary data.</text>
</comment>
<dbReference type="AlphaFoldDB" id="A0AAW2BCU2"/>
<reference evidence="10 11" key="1">
    <citation type="submission" date="2024-01" db="EMBL/GenBank/DDBJ databases">
        <title>A telomere-to-telomere, gap-free genome of sweet tea (Lithocarpus litseifolius).</title>
        <authorList>
            <person name="Zhou J."/>
        </authorList>
    </citation>
    <scope>NUCLEOTIDE SEQUENCE [LARGE SCALE GENOMIC DNA]</scope>
    <source>
        <strain evidence="10">Zhou-2022a</strain>
        <tissue evidence="10">Leaf</tissue>
    </source>
</reference>
<evidence type="ECO:0000256" key="3">
    <source>
        <dbReference type="ARBA" id="ARBA00022438"/>
    </source>
</evidence>